<evidence type="ECO:0000313" key="7">
    <source>
        <dbReference type="EMBL" id="AHI22857.1"/>
    </source>
</evidence>
<dbReference type="InterPro" id="IPR013525">
    <property type="entry name" value="ABC2_TM"/>
</dbReference>
<organism evidence="7 8">
    <name type="scientific">Corynebacterium vitaeruminis DSM 20294</name>
    <dbReference type="NCBI Taxonomy" id="1224164"/>
    <lineage>
        <taxon>Bacteria</taxon>
        <taxon>Bacillati</taxon>
        <taxon>Actinomycetota</taxon>
        <taxon>Actinomycetes</taxon>
        <taxon>Mycobacteriales</taxon>
        <taxon>Corynebacteriaceae</taxon>
        <taxon>Corynebacterium</taxon>
    </lineage>
</organism>
<proteinExistence type="predicted"/>
<name>W5Y0X9_9CORY</name>
<feature type="transmembrane region" description="Helical" evidence="5">
    <location>
        <begin position="158"/>
        <end position="178"/>
    </location>
</feature>
<keyword evidence="4 5" id="KW-0472">Membrane</keyword>
<dbReference type="Pfam" id="PF12698">
    <property type="entry name" value="ABC2_membrane_3"/>
    <property type="match status" value="1"/>
</dbReference>
<dbReference type="HOGENOM" id="CLU_039483_4_1_11"/>
<keyword evidence="8" id="KW-1185">Reference proteome</keyword>
<gene>
    <name evidence="7" type="ORF">B843_07360</name>
</gene>
<feature type="transmembrane region" description="Helical" evidence="5">
    <location>
        <begin position="243"/>
        <end position="264"/>
    </location>
</feature>
<dbReference type="Proteomes" id="UP000019222">
    <property type="component" value="Chromosome"/>
</dbReference>
<dbReference type="PANTHER" id="PTHR43229:SF2">
    <property type="entry name" value="NODULATION PROTEIN J"/>
    <property type="match status" value="1"/>
</dbReference>
<evidence type="ECO:0000256" key="3">
    <source>
        <dbReference type="ARBA" id="ARBA00022989"/>
    </source>
</evidence>
<dbReference type="PATRIC" id="fig|1224164.3.peg.1476"/>
<keyword evidence="3 5" id="KW-1133">Transmembrane helix</keyword>
<keyword evidence="2 5" id="KW-0812">Transmembrane</keyword>
<protein>
    <recommendedName>
        <fullName evidence="6">ABC-2 type transporter transmembrane domain-containing protein</fullName>
    </recommendedName>
</protein>
<dbReference type="RefSeq" id="WP_025252877.1">
    <property type="nucleotide sequence ID" value="NZ_CP004353.1"/>
</dbReference>
<evidence type="ECO:0000256" key="5">
    <source>
        <dbReference type="SAM" id="Phobius"/>
    </source>
</evidence>
<evidence type="ECO:0000256" key="4">
    <source>
        <dbReference type="ARBA" id="ARBA00023136"/>
    </source>
</evidence>
<comment type="subcellular location">
    <subcellularLocation>
        <location evidence="1">Membrane</location>
        <topology evidence="1">Multi-pass membrane protein</topology>
    </subcellularLocation>
</comment>
<dbReference type="STRING" id="1224164.B843_07360"/>
<dbReference type="EMBL" id="CP004353">
    <property type="protein sequence ID" value="AHI22857.1"/>
    <property type="molecule type" value="Genomic_DNA"/>
</dbReference>
<feature type="transmembrane region" description="Helical" evidence="5">
    <location>
        <begin position="127"/>
        <end position="152"/>
    </location>
</feature>
<evidence type="ECO:0000256" key="2">
    <source>
        <dbReference type="ARBA" id="ARBA00022692"/>
    </source>
</evidence>
<feature type="transmembrane region" description="Helical" evidence="5">
    <location>
        <begin position="54"/>
        <end position="74"/>
    </location>
</feature>
<feature type="domain" description="ABC-2 type transporter transmembrane" evidence="6">
    <location>
        <begin position="87"/>
        <end position="256"/>
    </location>
</feature>
<evidence type="ECO:0000313" key="8">
    <source>
        <dbReference type="Proteomes" id="UP000019222"/>
    </source>
</evidence>
<dbReference type="eggNOG" id="COG0842">
    <property type="taxonomic scope" value="Bacteria"/>
</dbReference>
<sequence>MTNTHTTDSTLNPDAFRFEPGTFAPDPRRAPVSRMLASQAKIEATLFLRHGEQLLLSFIIPLGMLIVIAILPVINDPHPLHKGFPLMLSIAAMSSGFTGQAISLAFDRRYGALKRTGASGVPTWTIIVGKILGVVTVSILQILVLGTTALLLGWTTTFGGALFCIAVFFLGVAAFTSLGMAMGGTLSSELVLGLANLIWVALIGSASFLLFRPPADPSWLYQLIPSISLSDGLLYASEGTFPGLQLLILAGWLLAGVGIATKWFKFT</sequence>
<dbReference type="PANTHER" id="PTHR43229">
    <property type="entry name" value="NODULATION PROTEIN J"/>
    <property type="match status" value="1"/>
</dbReference>
<evidence type="ECO:0000256" key="1">
    <source>
        <dbReference type="ARBA" id="ARBA00004141"/>
    </source>
</evidence>
<dbReference type="KEGG" id="cvt:B843_07360"/>
<dbReference type="InterPro" id="IPR051784">
    <property type="entry name" value="Nod_factor_ABC_transporter"/>
</dbReference>
<accession>W5Y0X9</accession>
<dbReference type="AlphaFoldDB" id="W5Y0X9"/>
<feature type="transmembrane region" description="Helical" evidence="5">
    <location>
        <begin position="190"/>
        <end position="211"/>
    </location>
</feature>
<dbReference type="GO" id="GO:0016020">
    <property type="term" value="C:membrane"/>
    <property type="evidence" value="ECO:0007669"/>
    <property type="project" value="UniProtKB-SubCell"/>
</dbReference>
<evidence type="ECO:0000259" key="6">
    <source>
        <dbReference type="Pfam" id="PF12698"/>
    </source>
</evidence>
<reference evidence="7 8" key="1">
    <citation type="submission" date="2013-02" db="EMBL/GenBank/DDBJ databases">
        <title>The complete genome sequence of Corynebacterium vitaeruminis DSM 20294.</title>
        <authorList>
            <person name="Ruckert C."/>
            <person name="Albersmeier A."/>
            <person name="Kalinowski J."/>
        </authorList>
    </citation>
    <scope>NUCLEOTIDE SEQUENCE [LARGE SCALE GENOMIC DNA]</scope>
    <source>
        <strain evidence="8">ATCC 10234</strain>
    </source>
</reference>
<dbReference type="GO" id="GO:0140359">
    <property type="term" value="F:ABC-type transporter activity"/>
    <property type="evidence" value="ECO:0007669"/>
    <property type="project" value="InterPro"/>
</dbReference>
<feature type="transmembrane region" description="Helical" evidence="5">
    <location>
        <begin position="86"/>
        <end position="106"/>
    </location>
</feature>